<accession>A0A4R1I8N9</accession>
<dbReference type="InterPro" id="IPR036428">
    <property type="entry name" value="PCD_sf"/>
</dbReference>
<evidence type="ECO:0000256" key="4">
    <source>
        <dbReference type="ARBA" id="ARBA00021735"/>
    </source>
</evidence>
<evidence type="ECO:0000256" key="3">
    <source>
        <dbReference type="ARBA" id="ARBA00013252"/>
    </source>
</evidence>
<dbReference type="OrthoDB" id="15077at2"/>
<evidence type="ECO:0000256" key="1">
    <source>
        <dbReference type="ARBA" id="ARBA00001554"/>
    </source>
</evidence>
<keyword evidence="7" id="KW-1185">Reference proteome</keyword>
<keyword evidence="5" id="KW-0456">Lyase</keyword>
<evidence type="ECO:0000256" key="2">
    <source>
        <dbReference type="ARBA" id="ARBA00006472"/>
    </source>
</evidence>
<dbReference type="RefSeq" id="WP_132423926.1">
    <property type="nucleotide sequence ID" value="NZ_SMFZ01000001.1"/>
</dbReference>
<dbReference type="PANTHER" id="PTHR12599:SF0">
    <property type="entry name" value="PTERIN-4-ALPHA-CARBINOLAMINE DEHYDRATASE"/>
    <property type="match status" value="1"/>
</dbReference>
<dbReference type="CDD" id="cd00488">
    <property type="entry name" value="PCD_DCoH"/>
    <property type="match status" value="1"/>
</dbReference>
<comment type="similarity">
    <text evidence="2">Belongs to the pterin-4-alpha-carbinolamine dehydratase family.</text>
</comment>
<dbReference type="Pfam" id="PF01329">
    <property type="entry name" value="Pterin_4a"/>
    <property type="match status" value="1"/>
</dbReference>
<evidence type="ECO:0000256" key="5">
    <source>
        <dbReference type="ARBA" id="ARBA00023239"/>
    </source>
</evidence>
<evidence type="ECO:0000313" key="7">
    <source>
        <dbReference type="Proteomes" id="UP000295560"/>
    </source>
</evidence>
<dbReference type="GO" id="GO:0008124">
    <property type="term" value="F:4-alpha-hydroxytetrahydrobiopterin dehydratase activity"/>
    <property type="evidence" value="ECO:0007669"/>
    <property type="project" value="UniProtKB-EC"/>
</dbReference>
<reference evidence="6 7" key="1">
    <citation type="submission" date="2019-03" db="EMBL/GenBank/DDBJ databases">
        <title>Sequencing the genomes of 1000 actinobacteria strains.</title>
        <authorList>
            <person name="Klenk H.-P."/>
        </authorList>
    </citation>
    <scope>NUCLEOTIDE SEQUENCE [LARGE SCALE GENOMIC DNA]</scope>
    <source>
        <strain evidence="6 7">DSM 44969</strain>
    </source>
</reference>
<evidence type="ECO:0000313" key="6">
    <source>
        <dbReference type="EMBL" id="TCK26542.1"/>
    </source>
</evidence>
<organism evidence="6 7">
    <name type="scientific">Pseudonocardia endophytica</name>
    <dbReference type="NCBI Taxonomy" id="401976"/>
    <lineage>
        <taxon>Bacteria</taxon>
        <taxon>Bacillati</taxon>
        <taxon>Actinomycetota</taxon>
        <taxon>Actinomycetes</taxon>
        <taxon>Pseudonocardiales</taxon>
        <taxon>Pseudonocardiaceae</taxon>
        <taxon>Pseudonocardia</taxon>
    </lineage>
</organism>
<dbReference type="PANTHER" id="PTHR12599">
    <property type="entry name" value="PTERIN-4-ALPHA-CARBINOLAMINE DEHYDRATASE"/>
    <property type="match status" value="1"/>
</dbReference>
<dbReference type="SUPFAM" id="SSF55248">
    <property type="entry name" value="PCD-like"/>
    <property type="match status" value="1"/>
</dbReference>
<gene>
    <name evidence="6" type="ORF">EV378_2379</name>
</gene>
<name>A0A4R1I8N9_PSEEN</name>
<dbReference type="NCBIfam" id="NF002017">
    <property type="entry name" value="PRK00823.1-2"/>
    <property type="match status" value="1"/>
</dbReference>
<dbReference type="Gene3D" id="3.30.1360.20">
    <property type="entry name" value="Transcriptional coactivator/pterin dehydratase"/>
    <property type="match status" value="1"/>
</dbReference>
<dbReference type="InterPro" id="IPR001533">
    <property type="entry name" value="Pterin_deHydtase"/>
</dbReference>
<comment type="caution">
    <text evidence="6">The sequence shown here is derived from an EMBL/GenBank/DDBJ whole genome shotgun (WGS) entry which is preliminary data.</text>
</comment>
<protein>
    <recommendedName>
        <fullName evidence="4">Putative pterin-4-alpha-carbinolamine dehydratase</fullName>
        <ecNumber evidence="3">4.2.1.96</ecNumber>
    </recommendedName>
</protein>
<dbReference type="EC" id="4.2.1.96" evidence="3"/>
<dbReference type="AlphaFoldDB" id="A0A4R1I8N9"/>
<dbReference type="GO" id="GO:0006729">
    <property type="term" value="P:tetrahydrobiopterin biosynthetic process"/>
    <property type="evidence" value="ECO:0007669"/>
    <property type="project" value="InterPro"/>
</dbReference>
<dbReference type="EMBL" id="SMFZ01000001">
    <property type="protein sequence ID" value="TCK26542.1"/>
    <property type="molecule type" value="Genomic_DNA"/>
</dbReference>
<sequence length="107" mass="11485">MAESKALLDDDSIASALADLTGWERDGDSIVTYAKLDDFVTAIGVVDKVAEDAESVQHHPDIDIRYNSLKFKLSTHSEGGLTAKDTDFAARINQRVSDAGGSTQSRA</sequence>
<dbReference type="Proteomes" id="UP000295560">
    <property type="component" value="Unassembled WGS sequence"/>
</dbReference>
<proteinExistence type="inferred from homology"/>
<comment type="catalytic activity">
    <reaction evidence="1">
        <text>(4aS,6R)-4a-hydroxy-L-erythro-5,6,7,8-tetrahydrobiopterin = (6R)-L-erythro-6,7-dihydrobiopterin + H2O</text>
        <dbReference type="Rhea" id="RHEA:11920"/>
        <dbReference type="ChEBI" id="CHEBI:15377"/>
        <dbReference type="ChEBI" id="CHEBI:15642"/>
        <dbReference type="ChEBI" id="CHEBI:43120"/>
        <dbReference type="EC" id="4.2.1.96"/>
    </reaction>
</comment>